<proteinExistence type="predicted"/>
<dbReference type="AlphaFoldDB" id="A0ABD1YYR4"/>
<keyword evidence="2" id="KW-1185">Reference proteome</keyword>
<reference evidence="1 2" key="1">
    <citation type="submission" date="2024-09" db="EMBL/GenBank/DDBJ databases">
        <title>Chromosome-scale assembly of Riccia fluitans.</title>
        <authorList>
            <person name="Paukszto L."/>
            <person name="Sawicki J."/>
            <person name="Karawczyk K."/>
            <person name="Piernik-Szablinska J."/>
            <person name="Szczecinska M."/>
            <person name="Mazdziarz M."/>
        </authorList>
    </citation>
    <scope>NUCLEOTIDE SEQUENCE [LARGE SCALE GENOMIC DNA]</scope>
    <source>
        <strain evidence="1">Rf_01</strain>
        <tissue evidence="1">Aerial parts of the thallus</tissue>
    </source>
</reference>
<protein>
    <submittedName>
        <fullName evidence="1">Uncharacterized protein</fullName>
    </submittedName>
</protein>
<evidence type="ECO:0000313" key="2">
    <source>
        <dbReference type="Proteomes" id="UP001605036"/>
    </source>
</evidence>
<sequence length="116" mass="13348">METWDLGGLFAVDWNGTYDHLVEEFAERKMFVPKSEHFQHNLLAFYHHAWAAITNLDAPTSDWGDVVKKTVIRQIKALGVCNEATCIGPYLAHLHSHFHEMDAKEKEDSKKRKALI</sequence>
<evidence type="ECO:0000313" key="1">
    <source>
        <dbReference type="EMBL" id="KAL2635534.1"/>
    </source>
</evidence>
<accession>A0ABD1YYR4</accession>
<dbReference type="EMBL" id="JBHFFA010000003">
    <property type="protein sequence ID" value="KAL2635534.1"/>
    <property type="molecule type" value="Genomic_DNA"/>
</dbReference>
<organism evidence="1 2">
    <name type="scientific">Riccia fluitans</name>
    <dbReference type="NCBI Taxonomy" id="41844"/>
    <lineage>
        <taxon>Eukaryota</taxon>
        <taxon>Viridiplantae</taxon>
        <taxon>Streptophyta</taxon>
        <taxon>Embryophyta</taxon>
        <taxon>Marchantiophyta</taxon>
        <taxon>Marchantiopsida</taxon>
        <taxon>Marchantiidae</taxon>
        <taxon>Marchantiales</taxon>
        <taxon>Ricciaceae</taxon>
        <taxon>Riccia</taxon>
    </lineage>
</organism>
<comment type="caution">
    <text evidence="1">The sequence shown here is derived from an EMBL/GenBank/DDBJ whole genome shotgun (WGS) entry which is preliminary data.</text>
</comment>
<name>A0ABD1YYR4_9MARC</name>
<dbReference type="Proteomes" id="UP001605036">
    <property type="component" value="Unassembled WGS sequence"/>
</dbReference>
<gene>
    <name evidence="1" type="ORF">R1flu_007013</name>
</gene>